<proteinExistence type="inferred from homology"/>
<comment type="subunit">
    <text evidence="3">UreD, UreF and UreG form a complex that acts as a GTP-hydrolysis-dependent molecular chaperone, activating the urease apoprotein by helping to assemble the nickel containing metallocenter of UreC. The UreE protein probably delivers the nickel.</text>
</comment>
<dbReference type="EMBL" id="BSNS01000004">
    <property type="protein sequence ID" value="GLQ53525.1"/>
    <property type="molecule type" value="Genomic_DNA"/>
</dbReference>
<name>A0ABQ5W0D4_9HYPH</name>
<gene>
    <name evidence="3 4" type="primary">ureD</name>
    <name evidence="4" type="ORF">GCM10010862_07840</name>
</gene>
<evidence type="ECO:0000256" key="2">
    <source>
        <dbReference type="ARBA" id="ARBA00023186"/>
    </source>
</evidence>
<dbReference type="PANTHER" id="PTHR33643:SF1">
    <property type="entry name" value="UREASE ACCESSORY PROTEIN D"/>
    <property type="match status" value="1"/>
</dbReference>
<keyword evidence="3" id="KW-0963">Cytoplasm</keyword>
<evidence type="ECO:0000256" key="3">
    <source>
        <dbReference type="HAMAP-Rule" id="MF_01384"/>
    </source>
</evidence>
<keyword evidence="3" id="KW-0996">Nickel insertion</keyword>
<comment type="function">
    <text evidence="3">Required for maturation of urease via the functional incorporation of the urease nickel metallocenter.</text>
</comment>
<dbReference type="RefSeq" id="WP_284338973.1">
    <property type="nucleotide sequence ID" value="NZ_BSNS01000004.1"/>
</dbReference>
<dbReference type="HAMAP" id="MF_01384">
    <property type="entry name" value="UreD"/>
    <property type="match status" value="1"/>
</dbReference>
<accession>A0ABQ5W0D4</accession>
<keyword evidence="5" id="KW-1185">Reference proteome</keyword>
<organism evidence="4 5">
    <name type="scientific">Devosia nitrariae</name>
    <dbReference type="NCBI Taxonomy" id="2071872"/>
    <lineage>
        <taxon>Bacteria</taxon>
        <taxon>Pseudomonadati</taxon>
        <taxon>Pseudomonadota</taxon>
        <taxon>Alphaproteobacteria</taxon>
        <taxon>Hyphomicrobiales</taxon>
        <taxon>Devosiaceae</taxon>
        <taxon>Devosia</taxon>
    </lineage>
</organism>
<protein>
    <recommendedName>
        <fullName evidence="3">Urease accessory protein UreD</fullName>
    </recommendedName>
</protein>
<dbReference type="Proteomes" id="UP001156691">
    <property type="component" value="Unassembled WGS sequence"/>
</dbReference>
<dbReference type="InterPro" id="IPR002669">
    <property type="entry name" value="UreD"/>
</dbReference>
<comment type="caution">
    <text evidence="4">The sequence shown here is derived from an EMBL/GenBank/DDBJ whole genome shotgun (WGS) entry which is preliminary data.</text>
</comment>
<evidence type="ECO:0000256" key="1">
    <source>
        <dbReference type="ARBA" id="ARBA00007177"/>
    </source>
</evidence>
<comment type="subcellular location">
    <subcellularLocation>
        <location evidence="3">Cytoplasm</location>
    </subcellularLocation>
</comment>
<dbReference type="Pfam" id="PF01774">
    <property type="entry name" value="UreD"/>
    <property type="match status" value="1"/>
</dbReference>
<dbReference type="PANTHER" id="PTHR33643">
    <property type="entry name" value="UREASE ACCESSORY PROTEIN D"/>
    <property type="match status" value="1"/>
</dbReference>
<evidence type="ECO:0000313" key="5">
    <source>
        <dbReference type="Proteomes" id="UP001156691"/>
    </source>
</evidence>
<keyword evidence="2 3" id="KW-0143">Chaperone</keyword>
<sequence length="279" mass="30384">MFSMTAEPTNPPARLQRAQGVGRIVVADREGRTMLRTLYQEGCSKIRLPNTHSPAIEAVLINTAGGLTGGDNLRWQAEAAAGARLVLTTQACERIYRTTGPAARVETHLCAGPGAHIDWLPQETILFEDSYLDRSMKIDVEDGATFTGIEAVLLGRDAMGEEARYARFADNWRIRRNGRLIHAEATRLTGEPRFERDAISLLAGARAFASLVHIGPDAERHLAAIRPRIADDPRVAASAEGERLVIRAMAQSGLALRRLIVPIVADLSGAGSLPRLWHS</sequence>
<evidence type="ECO:0000313" key="4">
    <source>
        <dbReference type="EMBL" id="GLQ53525.1"/>
    </source>
</evidence>
<comment type="similarity">
    <text evidence="1 3">Belongs to the UreD family.</text>
</comment>
<reference evidence="5" key="1">
    <citation type="journal article" date="2019" name="Int. J. Syst. Evol. Microbiol.">
        <title>The Global Catalogue of Microorganisms (GCM) 10K type strain sequencing project: providing services to taxonomists for standard genome sequencing and annotation.</title>
        <authorList>
            <consortium name="The Broad Institute Genomics Platform"/>
            <consortium name="The Broad Institute Genome Sequencing Center for Infectious Disease"/>
            <person name="Wu L."/>
            <person name="Ma J."/>
        </authorList>
    </citation>
    <scope>NUCLEOTIDE SEQUENCE [LARGE SCALE GENOMIC DNA]</scope>
    <source>
        <strain evidence="5">NBRC 112416</strain>
    </source>
</reference>